<dbReference type="GO" id="GO:0005829">
    <property type="term" value="C:cytosol"/>
    <property type="evidence" value="ECO:0007669"/>
    <property type="project" value="TreeGrafter"/>
</dbReference>
<dbReference type="GO" id="GO:0006633">
    <property type="term" value="P:fatty acid biosynthetic process"/>
    <property type="evidence" value="ECO:0007669"/>
    <property type="project" value="TreeGrafter"/>
</dbReference>
<name>A0A3A8QIV5_9BACT</name>
<organism evidence="9 10">
    <name type="scientific">Corallococcus llansteffanensis</name>
    <dbReference type="NCBI Taxonomy" id="2316731"/>
    <lineage>
        <taxon>Bacteria</taxon>
        <taxon>Pseudomonadati</taxon>
        <taxon>Myxococcota</taxon>
        <taxon>Myxococcia</taxon>
        <taxon>Myxococcales</taxon>
        <taxon>Cystobacterineae</taxon>
        <taxon>Myxococcaceae</taxon>
        <taxon>Corallococcus</taxon>
    </lineage>
</organism>
<dbReference type="EC" id="2.3.1.39" evidence="1 6"/>
<evidence type="ECO:0000256" key="5">
    <source>
        <dbReference type="ARBA" id="ARBA00048462"/>
    </source>
</evidence>
<sequence length="296" mass="32637">MHKVYVFPGQGAQKLGMGQGLFERFPAYTRAADSILGYSIQRLCLTDEANQLRRTEYTQPALYVVCALMYLDRARTDSTDPAFFIGHSLGEYVALFAAGVFDFETGLKLVKRRGELMGRATGGGMAAVMGCDRATVESTLRRAGLTSLDLANLNAPRQMVLSGPLDDISRAAPLFEAQQARFVPLNVSAPFHSRYMRAAADEFARELGHVHLRTLRVPVMANASSRPHQHESLREMLARQIESPVNWVDSIEFIMAQGDFTFEELGPTSVLTRLVKEIREAAAPAPRAAPSREATC</sequence>
<dbReference type="InterPro" id="IPR016035">
    <property type="entry name" value="Acyl_Trfase/lysoPLipase"/>
</dbReference>
<protein>
    <recommendedName>
        <fullName evidence="2 6">Malonyl CoA-acyl carrier protein transacylase</fullName>
        <ecNumber evidence="1 6">2.3.1.39</ecNumber>
    </recommendedName>
</protein>
<dbReference type="RefSeq" id="WP_120641518.1">
    <property type="nucleotide sequence ID" value="NZ_RAWB01000005.1"/>
</dbReference>
<dbReference type="NCBIfam" id="TIGR00128">
    <property type="entry name" value="fabD"/>
    <property type="match status" value="1"/>
</dbReference>
<dbReference type="PANTHER" id="PTHR42681">
    <property type="entry name" value="MALONYL-COA-ACYL CARRIER PROTEIN TRANSACYLASE, MITOCHONDRIAL"/>
    <property type="match status" value="1"/>
</dbReference>
<proteinExistence type="inferred from homology"/>
<dbReference type="SUPFAM" id="SSF52151">
    <property type="entry name" value="FabD/lysophospholipase-like"/>
    <property type="match status" value="1"/>
</dbReference>
<evidence type="ECO:0000256" key="7">
    <source>
        <dbReference type="PIRSR" id="PIRSR000446-1"/>
    </source>
</evidence>
<dbReference type="Gene3D" id="3.40.366.10">
    <property type="entry name" value="Malonyl-Coenzyme A Acyl Carrier Protein, domain 2"/>
    <property type="match status" value="1"/>
</dbReference>
<dbReference type="PIRSF" id="PIRSF000446">
    <property type="entry name" value="Mct"/>
    <property type="match status" value="1"/>
</dbReference>
<evidence type="ECO:0000313" key="10">
    <source>
        <dbReference type="Proteomes" id="UP000272888"/>
    </source>
</evidence>
<evidence type="ECO:0000256" key="4">
    <source>
        <dbReference type="ARBA" id="ARBA00023315"/>
    </source>
</evidence>
<evidence type="ECO:0000256" key="3">
    <source>
        <dbReference type="ARBA" id="ARBA00022679"/>
    </source>
</evidence>
<dbReference type="InterPro" id="IPR001227">
    <property type="entry name" value="Ac_transferase_dom_sf"/>
</dbReference>
<evidence type="ECO:0000256" key="6">
    <source>
        <dbReference type="PIRNR" id="PIRNR000446"/>
    </source>
</evidence>
<dbReference type="PANTHER" id="PTHR42681:SF1">
    <property type="entry name" value="MALONYL-COA-ACYL CARRIER PROTEIN TRANSACYLASE, MITOCHONDRIAL"/>
    <property type="match status" value="1"/>
</dbReference>
<evidence type="ECO:0000256" key="2">
    <source>
        <dbReference type="ARBA" id="ARBA00018953"/>
    </source>
</evidence>
<dbReference type="Pfam" id="PF00698">
    <property type="entry name" value="Acyl_transf_1"/>
    <property type="match status" value="1"/>
</dbReference>
<evidence type="ECO:0000313" key="9">
    <source>
        <dbReference type="EMBL" id="RKH68636.1"/>
    </source>
</evidence>
<feature type="active site" evidence="7">
    <location>
        <position position="192"/>
    </location>
</feature>
<feature type="active site" evidence="7">
    <location>
        <position position="88"/>
    </location>
</feature>
<dbReference type="EMBL" id="RAWB01000005">
    <property type="protein sequence ID" value="RKH68636.1"/>
    <property type="molecule type" value="Genomic_DNA"/>
</dbReference>
<gene>
    <name evidence="9" type="primary">fabD</name>
    <name evidence="9" type="ORF">D7V93_00955</name>
</gene>
<evidence type="ECO:0000256" key="1">
    <source>
        <dbReference type="ARBA" id="ARBA00013258"/>
    </source>
</evidence>
<dbReference type="InterPro" id="IPR004410">
    <property type="entry name" value="Malonyl_CoA-ACP_transAc_FabD"/>
</dbReference>
<dbReference type="Proteomes" id="UP000272888">
    <property type="component" value="Unassembled WGS sequence"/>
</dbReference>
<dbReference type="SMART" id="SM00827">
    <property type="entry name" value="PKS_AT"/>
    <property type="match status" value="1"/>
</dbReference>
<comment type="caution">
    <text evidence="9">The sequence shown here is derived from an EMBL/GenBank/DDBJ whole genome shotgun (WGS) entry which is preliminary data.</text>
</comment>
<dbReference type="AlphaFoldDB" id="A0A3A8QIV5"/>
<evidence type="ECO:0000259" key="8">
    <source>
        <dbReference type="SMART" id="SM00827"/>
    </source>
</evidence>
<keyword evidence="3 6" id="KW-0808">Transferase</keyword>
<keyword evidence="4 6" id="KW-0012">Acyltransferase</keyword>
<accession>A0A3A8QIV5</accession>
<comment type="catalytic activity">
    <reaction evidence="5 6">
        <text>holo-[ACP] + malonyl-CoA = malonyl-[ACP] + CoA</text>
        <dbReference type="Rhea" id="RHEA:41792"/>
        <dbReference type="Rhea" id="RHEA-COMP:9623"/>
        <dbReference type="Rhea" id="RHEA-COMP:9685"/>
        <dbReference type="ChEBI" id="CHEBI:57287"/>
        <dbReference type="ChEBI" id="CHEBI:57384"/>
        <dbReference type="ChEBI" id="CHEBI:64479"/>
        <dbReference type="ChEBI" id="CHEBI:78449"/>
        <dbReference type="EC" id="2.3.1.39"/>
    </reaction>
</comment>
<feature type="domain" description="Malonyl-CoA:ACP transacylase (MAT)" evidence="8">
    <location>
        <begin position="6"/>
        <end position="290"/>
    </location>
</feature>
<reference evidence="10" key="1">
    <citation type="submission" date="2018-09" db="EMBL/GenBank/DDBJ databases">
        <authorList>
            <person name="Livingstone P.G."/>
            <person name="Whitworth D.E."/>
        </authorList>
    </citation>
    <scope>NUCLEOTIDE SEQUENCE [LARGE SCALE GENOMIC DNA]</scope>
    <source>
        <strain evidence="10">CA051B</strain>
    </source>
</reference>
<dbReference type="GO" id="GO:0004314">
    <property type="term" value="F:[acyl-carrier-protein] S-malonyltransferase activity"/>
    <property type="evidence" value="ECO:0007669"/>
    <property type="project" value="UniProtKB-EC"/>
</dbReference>
<comment type="similarity">
    <text evidence="6">Belongs to the fabD family.</text>
</comment>
<dbReference type="InterPro" id="IPR050858">
    <property type="entry name" value="Mal-CoA-ACP_Trans/PKS_FabD"/>
</dbReference>
<dbReference type="Gene3D" id="3.30.70.250">
    <property type="entry name" value="Malonyl-CoA ACP transacylase, ACP-binding"/>
    <property type="match status" value="1"/>
</dbReference>
<dbReference type="SUPFAM" id="SSF55048">
    <property type="entry name" value="Probable ACP-binding domain of malonyl-CoA ACP transacylase"/>
    <property type="match status" value="1"/>
</dbReference>
<dbReference type="InterPro" id="IPR024925">
    <property type="entry name" value="Malonyl_CoA-ACP_transAc"/>
</dbReference>
<dbReference type="InterPro" id="IPR014043">
    <property type="entry name" value="Acyl_transferase_dom"/>
</dbReference>
<keyword evidence="10" id="KW-1185">Reference proteome</keyword>
<dbReference type="InterPro" id="IPR016036">
    <property type="entry name" value="Malonyl_transacylase_ACP-bd"/>
</dbReference>